<protein>
    <submittedName>
        <fullName evidence="6">(2Fe-2S)-binding protein</fullName>
    </submittedName>
</protein>
<accession>A0A1W6N119</accession>
<dbReference type="GO" id="GO:0046872">
    <property type="term" value="F:metal ion binding"/>
    <property type="evidence" value="ECO:0007669"/>
    <property type="project" value="UniProtKB-KW"/>
</dbReference>
<reference evidence="6 7" key="1">
    <citation type="submission" date="2017-02" db="EMBL/GenBank/DDBJ databases">
        <authorList>
            <person name="Peterson S.W."/>
        </authorList>
    </citation>
    <scope>NUCLEOTIDE SEQUENCE [LARGE SCALE GENOMIC DNA]</scope>
    <source>
        <strain evidence="6 7">S285</strain>
    </source>
</reference>
<dbReference type="AlphaFoldDB" id="A0A1W6N119"/>
<dbReference type="InterPro" id="IPR017941">
    <property type="entry name" value="Rieske_2Fe-2S"/>
</dbReference>
<dbReference type="PROSITE" id="PS51296">
    <property type="entry name" value="RIESKE"/>
    <property type="match status" value="1"/>
</dbReference>
<keyword evidence="1" id="KW-0001">2Fe-2S</keyword>
<sequence length="110" mass="12051">MFERVCKEETLIEGDMRIVVAAQQLVVLAWPENGVVKAFQGVCPHTNAPLADAEFDGVELVCPIHRWSWNMLTGEPSHPHATPLAEYPVKIEAGIIYVDAEGVTPIFAAP</sequence>
<proteinExistence type="predicted"/>
<organism evidence="6 7">
    <name type="scientific">Methylocystis bryophila</name>
    <dbReference type="NCBI Taxonomy" id="655015"/>
    <lineage>
        <taxon>Bacteria</taxon>
        <taxon>Pseudomonadati</taxon>
        <taxon>Pseudomonadota</taxon>
        <taxon>Alphaproteobacteria</taxon>
        <taxon>Hyphomicrobiales</taxon>
        <taxon>Methylocystaceae</taxon>
        <taxon>Methylocystis</taxon>
    </lineage>
</organism>
<evidence type="ECO:0000256" key="3">
    <source>
        <dbReference type="ARBA" id="ARBA00023004"/>
    </source>
</evidence>
<dbReference type="InterPro" id="IPR036922">
    <property type="entry name" value="Rieske_2Fe-2S_sf"/>
</dbReference>
<keyword evidence="2" id="KW-0479">Metal-binding</keyword>
<evidence type="ECO:0000259" key="5">
    <source>
        <dbReference type="PROSITE" id="PS51296"/>
    </source>
</evidence>
<dbReference type="Pfam" id="PF00355">
    <property type="entry name" value="Rieske"/>
    <property type="match status" value="1"/>
</dbReference>
<name>A0A1W6N119_9HYPH</name>
<dbReference type="Proteomes" id="UP000193978">
    <property type="component" value="Chromosome"/>
</dbReference>
<dbReference type="SUPFAM" id="SSF50022">
    <property type="entry name" value="ISP domain"/>
    <property type="match status" value="1"/>
</dbReference>
<dbReference type="OrthoDB" id="9800167at2"/>
<dbReference type="EMBL" id="CP019948">
    <property type="protein sequence ID" value="ARN83488.1"/>
    <property type="molecule type" value="Genomic_DNA"/>
</dbReference>
<evidence type="ECO:0000256" key="2">
    <source>
        <dbReference type="ARBA" id="ARBA00022723"/>
    </source>
</evidence>
<gene>
    <name evidence="6" type="ORF">B1812_07855</name>
</gene>
<dbReference type="STRING" id="655015.B1812_07855"/>
<dbReference type="KEGG" id="mbry:B1812_07855"/>
<evidence type="ECO:0000256" key="1">
    <source>
        <dbReference type="ARBA" id="ARBA00022714"/>
    </source>
</evidence>
<keyword evidence="4" id="KW-0411">Iron-sulfur</keyword>
<keyword evidence="3" id="KW-0408">Iron</keyword>
<evidence type="ECO:0000313" key="6">
    <source>
        <dbReference type="EMBL" id="ARN83488.1"/>
    </source>
</evidence>
<evidence type="ECO:0000313" key="7">
    <source>
        <dbReference type="Proteomes" id="UP000193978"/>
    </source>
</evidence>
<dbReference type="GO" id="GO:0051537">
    <property type="term" value="F:2 iron, 2 sulfur cluster binding"/>
    <property type="evidence" value="ECO:0007669"/>
    <property type="project" value="UniProtKB-KW"/>
</dbReference>
<keyword evidence="7" id="KW-1185">Reference proteome</keyword>
<dbReference type="RefSeq" id="WP_085773591.1">
    <property type="nucleotide sequence ID" value="NZ_AP027149.1"/>
</dbReference>
<feature type="domain" description="Rieske" evidence="5">
    <location>
        <begin position="3"/>
        <end position="98"/>
    </location>
</feature>
<evidence type="ECO:0000256" key="4">
    <source>
        <dbReference type="ARBA" id="ARBA00023014"/>
    </source>
</evidence>
<dbReference type="Gene3D" id="2.102.10.10">
    <property type="entry name" value="Rieske [2Fe-2S] iron-sulphur domain"/>
    <property type="match status" value="1"/>
</dbReference>